<dbReference type="PIRSF" id="PIRSF017393">
    <property type="entry name" value="MTase_SAV2177"/>
    <property type="match status" value="1"/>
</dbReference>
<dbReference type="EMBL" id="BMWH01000057">
    <property type="protein sequence ID" value="GHA18718.1"/>
    <property type="molecule type" value="Genomic_DNA"/>
</dbReference>
<gene>
    <name evidence="1" type="ORF">GCM10010389_65750</name>
</gene>
<comment type="caution">
    <text evidence="1">The sequence shown here is derived from an EMBL/GenBank/DDBJ whole genome shotgun (WGS) entry which is preliminary data.</text>
</comment>
<dbReference type="Proteomes" id="UP000623010">
    <property type="component" value="Unassembled WGS sequence"/>
</dbReference>
<dbReference type="Pfam" id="PF04672">
    <property type="entry name" value="Methyltransf_19"/>
    <property type="match status" value="1"/>
</dbReference>
<evidence type="ECO:0008006" key="3">
    <source>
        <dbReference type="Google" id="ProtNLM"/>
    </source>
</evidence>
<organism evidence="1 2">
    <name type="scientific">Streptomyces echinoruber</name>
    <dbReference type="NCBI Taxonomy" id="68898"/>
    <lineage>
        <taxon>Bacteria</taxon>
        <taxon>Bacillati</taxon>
        <taxon>Actinomycetota</taxon>
        <taxon>Actinomycetes</taxon>
        <taxon>Kitasatosporales</taxon>
        <taxon>Streptomycetaceae</taxon>
        <taxon>Streptomyces</taxon>
    </lineage>
</organism>
<dbReference type="SUPFAM" id="SSF53335">
    <property type="entry name" value="S-adenosyl-L-methionine-dependent methyltransferases"/>
    <property type="match status" value="1"/>
</dbReference>
<dbReference type="RefSeq" id="WP_190061181.1">
    <property type="nucleotide sequence ID" value="NZ_BMWH01000057.1"/>
</dbReference>
<reference evidence="1" key="2">
    <citation type="submission" date="2020-09" db="EMBL/GenBank/DDBJ databases">
        <authorList>
            <person name="Sun Q."/>
            <person name="Ohkuma M."/>
        </authorList>
    </citation>
    <scope>NUCLEOTIDE SEQUENCE</scope>
    <source>
        <strain evidence="1">JCM 5016</strain>
    </source>
</reference>
<proteinExistence type="predicted"/>
<evidence type="ECO:0000313" key="2">
    <source>
        <dbReference type="Proteomes" id="UP000623010"/>
    </source>
</evidence>
<dbReference type="Gene3D" id="3.40.50.150">
    <property type="entry name" value="Vaccinia Virus protein VP39"/>
    <property type="match status" value="1"/>
</dbReference>
<name>A0A918VRH7_9ACTN</name>
<reference evidence="1" key="1">
    <citation type="journal article" date="2014" name="Int. J. Syst. Evol. Microbiol.">
        <title>Complete genome sequence of Corynebacterium casei LMG S-19264T (=DSM 44701T), isolated from a smear-ripened cheese.</title>
        <authorList>
            <consortium name="US DOE Joint Genome Institute (JGI-PGF)"/>
            <person name="Walter F."/>
            <person name="Albersmeier A."/>
            <person name="Kalinowski J."/>
            <person name="Ruckert C."/>
        </authorList>
    </citation>
    <scope>NUCLEOTIDE SEQUENCE</scope>
    <source>
        <strain evidence="1">JCM 5016</strain>
    </source>
</reference>
<evidence type="ECO:0000313" key="1">
    <source>
        <dbReference type="EMBL" id="GHA18718.1"/>
    </source>
</evidence>
<accession>A0A918VRH7</accession>
<dbReference type="AlphaFoldDB" id="A0A918VRH7"/>
<keyword evidence="2" id="KW-1185">Reference proteome</keyword>
<protein>
    <recommendedName>
        <fullName evidence="3">SAM-dependent methyltransferase</fullName>
    </recommendedName>
</protein>
<sequence length="272" mass="30770">MTHGEKRKPRFVDMDQPSVARMYDWLLGGSANFESDRNACQRLLDIAPSTQKLAQTNRAFLRRVVRALVEEYGITQFIDHGSGLPTQDNVHEIAQRLDPGSRVVYVDNDPMVLAHARTTLDENDRTLVLDYDMRDTESIIRSAKKVLDWTKPVAALFVSVLHCLADTDDERAPDRVVRRVAAALPPGSYMVICQLVSDDAKVRDGVTKLMEQETRGQWGRVRTTEEVARFFDGMQIEPPGLGDVIDWRPDAPPPPKHLRPTDWVEWGGLARI</sequence>
<dbReference type="InterPro" id="IPR006764">
    <property type="entry name" value="SAM_dep_MeTrfase_SAV2177_type"/>
</dbReference>
<dbReference type="InterPro" id="IPR029063">
    <property type="entry name" value="SAM-dependent_MTases_sf"/>
</dbReference>